<dbReference type="EMBL" id="GBHO01001589">
    <property type="protein sequence ID" value="JAG42015.1"/>
    <property type="molecule type" value="Transcribed_RNA"/>
</dbReference>
<reference evidence="1" key="2">
    <citation type="submission" date="2014-07" db="EMBL/GenBank/DDBJ databases">
        <authorList>
            <person name="Hull J."/>
        </authorList>
    </citation>
    <scope>NUCLEOTIDE SEQUENCE</scope>
</reference>
<proteinExistence type="predicted"/>
<reference evidence="2" key="3">
    <citation type="journal article" date="2016" name="Gigascience">
        <title>De novo construction of an expanded transcriptome assembly for the western tarnished plant bug, Lygus hesperus.</title>
        <authorList>
            <person name="Tassone E.E."/>
            <person name="Geib S.M."/>
            <person name="Hall B."/>
            <person name="Fabrick J.A."/>
            <person name="Brent C.S."/>
            <person name="Hull J.J."/>
        </authorList>
    </citation>
    <scope>NUCLEOTIDE SEQUENCE</scope>
</reference>
<dbReference type="AlphaFoldDB" id="A0A0A9ZHT9"/>
<evidence type="ECO:0000313" key="2">
    <source>
        <dbReference type="EMBL" id="JAQ15592.1"/>
    </source>
</evidence>
<gene>
    <name evidence="1" type="primary">mrkC</name>
    <name evidence="1" type="ORF">CM83_7649</name>
    <name evidence="2" type="ORF">g.97728</name>
</gene>
<dbReference type="EMBL" id="GDHC01003037">
    <property type="protein sequence ID" value="JAQ15592.1"/>
    <property type="molecule type" value="Transcribed_RNA"/>
</dbReference>
<name>A0A0A9ZHT9_LYGHE</name>
<sequence length="105" mass="12491">MVDYSCALVCCTYTKTQKDTHHRRYGRTRQKSSLLFDVQHDAKTLAKDEVHVQSYHHTYNKPHCRDTVLFTSLPYDVRIALANYERRVTWQRNDALMGRRVLTYP</sequence>
<accession>A0A0A9ZHT9</accession>
<protein>
    <submittedName>
        <fullName evidence="1">Outer membrane usher protein mrkC</fullName>
    </submittedName>
</protein>
<organism evidence="1">
    <name type="scientific">Lygus hesperus</name>
    <name type="common">Western plant bug</name>
    <dbReference type="NCBI Taxonomy" id="30085"/>
    <lineage>
        <taxon>Eukaryota</taxon>
        <taxon>Metazoa</taxon>
        <taxon>Ecdysozoa</taxon>
        <taxon>Arthropoda</taxon>
        <taxon>Hexapoda</taxon>
        <taxon>Insecta</taxon>
        <taxon>Pterygota</taxon>
        <taxon>Neoptera</taxon>
        <taxon>Paraneoptera</taxon>
        <taxon>Hemiptera</taxon>
        <taxon>Heteroptera</taxon>
        <taxon>Panheteroptera</taxon>
        <taxon>Cimicomorpha</taxon>
        <taxon>Miridae</taxon>
        <taxon>Mirini</taxon>
        <taxon>Lygus</taxon>
    </lineage>
</organism>
<reference evidence="1" key="1">
    <citation type="journal article" date="2014" name="PLoS ONE">
        <title>Transcriptome-Based Identification of ABC Transporters in the Western Tarnished Plant Bug Lygus hesperus.</title>
        <authorList>
            <person name="Hull J.J."/>
            <person name="Chaney K."/>
            <person name="Geib S.M."/>
            <person name="Fabrick J.A."/>
            <person name="Brent C.S."/>
            <person name="Walsh D."/>
            <person name="Lavine L.C."/>
        </authorList>
    </citation>
    <scope>NUCLEOTIDE SEQUENCE</scope>
</reference>
<evidence type="ECO:0000313" key="1">
    <source>
        <dbReference type="EMBL" id="JAG42015.1"/>
    </source>
</evidence>